<dbReference type="Proteomes" id="UP000239504">
    <property type="component" value="Unassembled WGS sequence"/>
</dbReference>
<evidence type="ECO:0000256" key="3">
    <source>
        <dbReference type="ARBA" id="ARBA00022692"/>
    </source>
</evidence>
<dbReference type="PANTHER" id="PTHR33885">
    <property type="entry name" value="PHAGE SHOCK PROTEIN C"/>
    <property type="match status" value="1"/>
</dbReference>
<accession>A0A2S7K2Z9</accession>
<evidence type="ECO:0000313" key="9">
    <source>
        <dbReference type="Proteomes" id="UP000239504"/>
    </source>
</evidence>
<keyword evidence="9" id="KW-1185">Reference proteome</keyword>
<keyword evidence="4 6" id="KW-1133">Transmembrane helix</keyword>
<dbReference type="InterPro" id="IPR014320">
    <property type="entry name" value="Phageshock_PspC"/>
</dbReference>
<evidence type="ECO:0000313" key="8">
    <source>
        <dbReference type="EMBL" id="PQA86884.1"/>
    </source>
</evidence>
<dbReference type="PANTHER" id="PTHR33885:SF3">
    <property type="entry name" value="PHAGE SHOCK PROTEIN C"/>
    <property type="match status" value="1"/>
</dbReference>
<dbReference type="OrthoDB" id="7359894at2"/>
<dbReference type="GO" id="GO:0005886">
    <property type="term" value="C:plasma membrane"/>
    <property type="evidence" value="ECO:0007669"/>
    <property type="project" value="UniProtKB-SubCell"/>
</dbReference>
<keyword evidence="2" id="KW-1003">Cell membrane</keyword>
<evidence type="ECO:0000256" key="5">
    <source>
        <dbReference type="ARBA" id="ARBA00023136"/>
    </source>
</evidence>
<evidence type="ECO:0000256" key="1">
    <source>
        <dbReference type="ARBA" id="ARBA00004162"/>
    </source>
</evidence>
<dbReference type="Pfam" id="PF04024">
    <property type="entry name" value="PspC"/>
    <property type="match status" value="1"/>
</dbReference>
<reference evidence="8 9" key="1">
    <citation type="submission" date="2017-12" db="EMBL/GenBank/DDBJ databases">
        <authorList>
            <person name="Hurst M.R.H."/>
        </authorList>
    </citation>
    <scope>NUCLEOTIDE SEQUENCE [LARGE SCALE GENOMIC DNA]</scope>
    <source>
        <strain evidence="8 9">SY-3-19</strain>
    </source>
</reference>
<dbReference type="InterPro" id="IPR007168">
    <property type="entry name" value="Phageshock_PspC_N"/>
</dbReference>
<evidence type="ECO:0000256" key="4">
    <source>
        <dbReference type="ARBA" id="ARBA00022989"/>
    </source>
</evidence>
<sequence>MSGLWTISGRPRSALSAAWRRWRPFWTRRRRTGARIIRSVPMPDYHHHHHHHHWRDKDSYAYRAGQPGPGPNFHRLRRNTRRGKIAGVCAGLADYFGWSVKWVRVLSILLTVFFFPFPIFAYVAAAIFIKPDDGPPVEYRDQEEERFWRTFSTRPKATFSELKHRFRALDARLADLERAVTSDEYGLRKAFRDLERGA</sequence>
<dbReference type="AlphaFoldDB" id="A0A2S7K2Z9"/>
<keyword evidence="3 6" id="KW-0812">Transmembrane</keyword>
<dbReference type="EMBL" id="PJCH01000011">
    <property type="protein sequence ID" value="PQA86884.1"/>
    <property type="molecule type" value="Genomic_DNA"/>
</dbReference>
<evidence type="ECO:0000256" key="6">
    <source>
        <dbReference type="SAM" id="Phobius"/>
    </source>
</evidence>
<keyword evidence="5 6" id="KW-0472">Membrane</keyword>
<evidence type="ECO:0000256" key="2">
    <source>
        <dbReference type="ARBA" id="ARBA00022475"/>
    </source>
</evidence>
<organism evidence="8 9">
    <name type="scientific">Hyphococcus luteus</name>
    <dbReference type="NCBI Taxonomy" id="2058213"/>
    <lineage>
        <taxon>Bacteria</taxon>
        <taxon>Pseudomonadati</taxon>
        <taxon>Pseudomonadota</taxon>
        <taxon>Alphaproteobacteria</taxon>
        <taxon>Parvularculales</taxon>
        <taxon>Parvularculaceae</taxon>
        <taxon>Hyphococcus</taxon>
    </lineage>
</organism>
<name>A0A2S7K2Z9_9PROT</name>
<gene>
    <name evidence="8" type="primary">pspC</name>
    <name evidence="8" type="ORF">CW354_15540</name>
</gene>
<comment type="subcellular location">
    <subcellularLocation>
        <location evidence="1">Cell membrane</location>
        <topology evidence="1">Single-pass membrane protein</topology>
    </subcellularLocation>
</comment>
<feature type="domain" description="Phage shock protein PspC N-terminal" evidence="7">
    <location>
        <begin position="75"/>
        <end position="130"/>
    </location>
</feature>
<proteinExistence type="predicted"/>
<feature type="transmembrane region" description="Helical" evidence="6">
    <location>
        <begin position="106"/>
        <end position="129"/>
    </location>
</feature>
<dbReference type="NCBIfam" id="TIGR02978">
    <property type="entry name" value="phageshock_pspC"/>
    <property type="match status" value="1"/>
</dbReference>
<dbReference type="InterPro" id="IPR052027">
    <property type="entry name" value="PspC"/>
</dbReference>
<protein>
    <submittedName>
        <fullName evidence="8">Envelope stress response membrane protein PspC</fullName>
    </submittedName>
</protein>
<evidence type="ECO:0000259" key="7">
    <source>
        <dbReference type="Pfam" id="PF04024"/>
    </source>
</evidence>
<comment type="caution">
    <text evidence="8">The sequence shown here is derived from an EMBL/GenBank/DDBJ whole genome shotgun (WGS) entry which is preliminary data.</text>
</comment>